<feature type="signal peptide" evidence="2">
    <location>
        <begin position="1"/>
        <end position="24"/>
    </location>
</feature>
<proteinExistence type="predicted"/>
<dbReference type="KEGG" id="dfo:Dform_01122"/>
<dbReference type="InterPro" id="IPR003961">
    <property type="entry name" value="FN3_dom"/>
</dbReference>
<keyword evidence="2" id="KW-0732">Signal</keyword>
<dbReference type="Proteomes" id="UP000185934">
    <property type="component" value="Chromosome"/>
</dbReference>
<protein>
    <submittedName>
        <fullName evidence="4">Purple acid Phosphatase, N-terminal domain</fullName>
    </submittedName>
</protein>
<keyword evidence="1" id="KW-1133">Transmembrane helix</keyword>
<evidence type="ECO:0000313" key="5">
    <source>
        <dbReference type="Proteomes" id="UP000185934"/>
    </source>
</evidence>
<accession>A0A1P8F7J2</accession>
<gene>
    <name evidence="4" type="ORF">Dform_01122</name>
</gene>
<evidence type="ECO:0000256" key="2">
    <source>
        <dbReference type="SAM" id="SignalP"/>
    </source>
</evidence>
<dbReference type="GO" id="GO:0003993">
    <property type="term" value="F:acid phosphatase activity"/>
    <property type="evidence" value="ECO:0007669"/>
    <property type="project" value="InterPro"/>
</dbReference>
<dbReference type="SUPFAM" id="SSF49363">
    <property type="entry name" value="Purple acid phosphatase, N-terminal domain"/>
    <property type="match status" value="1"/>
</dbReference>
<dbReference type="STRING" id="1839801.Dform_01122"/>
<dbReference type="PROSITE" id="PS51257">
    <property type="entry name" value="PROKAR_LIPOPROTEIN"/>
    <property type="match status" value="1"/>
</dbReference>
<reference evidence="5" key="1">
    <citation type="submission" date="2016-11" db="EMBL/GenBank/DDBJ databases">
        <title>Dehalogenimonas formicexedens sp. nov., a chlorinated alkane respiring bacterium isolated from contaminated groundwater.</title>
        <authorList>
            <person name="Key T.A."/>
            <person name="Bowman K.S."/>
            <person name="Lee I."/>
            <person name="Chun J."/>
            <person name="Albuquerque L."/>
            <person name="da Costa M.S."/>
            <person name="Rainey F.A."/>
            <person name="Moe W.M."/>
        </authorList>
    </citation>
    <scope>NUCLEOTIDE SEQUENCE [LARGE SCALE GENOMIC DNA]</scope>
    <source>
        <strain evidence="5">NSZ-14</strain>
    </source>
</reference>
<organism evidence="4 5">
    <name type="scientific">Dehalogenimonas formicexedens</name>
    <dbReference type="NCBI Taxonomy" id="1839801"/>
    <lineage>
        <taxon>Bacteria</taxon>
        <taxon>Bacillati</taxon>
        <taxon>Chloroflexota</taxon>
        <taxon>Dehalococcoidia</taxon>
        <taxon>Dehalococcoidales</taxon>
        <taxon>Dehalococcoidaceae</taxon>
        <taxon>Dehalogenimonas</taxon>
    </lineage>
</organism>
<dbReference type="InterPro" id="IPR008963">
    <property type="entry name" value="Purple_acid_Pase-like_N"/>
</dbReference>
<feature type="chain" id="PRO_5011980987" evidence="2">
    <location>
        <begin position="25"/>
        <end position="480"/>
    </location>
</feature>
<dbReference type="EMBL" id="CP018258">
    <property type="protein sequence ID" value="APV44456.1"/>
    <property type="molecule type" value="Genomic_DNA"/>
</dbReference>
<feature type="domain" description="Fibronectin type-III" evidence="3">
    <location>
        <begin position="38"/>
        <end position="133"/>
    </location>
</feature>
<name>A0A1P8F7J2_9CHLR</name>
<dbReference type="RefSeq" id="WP_076004137.1">
    <property type="nucleotide sequence ID" value="NZ_CP018258.1"/>
</dbReference>
<evidence type="ECO:0000313" key="4">
    <source>
        <dbReference type="EMBL" id="APV44456.1"/>
    </source>
</evidence>
<dbReference type="AlphaFoldDB" id="A0A1P8F7J2"/>
<dbReference type="Pfam" id="PF16656">
    <property type="entry name" value="Pur_ac_phosph_N"/>
    <property type="match status" value="1"/>
</dbReference>
<feature type="transmembrane region" description="Helical" evidence="1">
    <location>
        <begin position="447"/>
        <end position="466"/>
    </location>
</feature>
<dbReference type="CDD" id="cd00063">
    <property type="entry name" value="FN3"/>
    <property type="match status" value="1"/>
</dbReference>
<sequence length="480" mass="49390">MKQSRVILGVFVAGLLSACPVAVAAQGGTDITGTIPLETSNINSSGLTASGAVITWETNGGATSQVYYDTSSHADINDYAHSTEIDLTLVSAHSVTLSGLTAGTTYHYRVKSEIPDTVFSTISDDGTFATSASGGGGGGGGGGGFGSQLIGIGLSGTSPFMDGNGRAITAGEIKTADGKVSLSVPVGVYIWNAAGAAQPFLSAQPLANPPPAPPENSLVMAIEMGPNGVTFNPAVTLTFNYKDSDLPSGAREADLYIAWWDGTQWVKLLGTVNASANTVSVQVTHFTSYALLIPAAPPVLTPTLKIAGPLTGTSFDSGDVTISINAGNINLVGDNRPNAPGEGRVVYYLDVPIPTTPGASAFSAAGTYKESESTTNGWTGLAPGIHILGVQLVQNDHTPFSPPLFATVSVTIKAAVIAPPTTTVPIPTSESPIITTPPTPDQTKPGWLIPILFFVAAAGVAVFIFWRSRRPEAKLKYTNR</sequence>
<keyword evidence="5" id="KW-1185">Reference proteome</keyword>
<dbReference type="PROSITE" id="PS50853">
    <property type="entry name" value="FN3"/>
    <property type="match status" value="1"/>
</dbReference>
<dbReference type="OrthoDB" id="2082707at2"/>
<keyword evidence="1" id="KW-0472">Membrane</keyword>
<dbReference type="InterPro" id="IPR015914">
    <property type="entry name" value="PAPs_N"/>
</dbReference>
<keyword evidence="1" id="KW-0812">Transmembrane</keyword>
<dbReference type="GO" id="GO:0046872">
    <property type="term" value="F:metal ion binding"/>
    <property type="evidence" value="ECO:0007669"/>
    <property type="project" value="InterPro"/>
</dbReference>
<dbReference type="SMART" id="SM00060">
    <property type="entry name" value="FN3"/>
    <property type="match status" value="1"/>
</dbReference>
<evidence type="ECO:0000256" key="1">
    <source>
        <dbReference type="SAM" id="Phobius"/>
    </source>
</evidence>
<evidence type="ECO:0000259" key="3">
    <source>
        <dbReference type="PROSITE" id="PS50853"/>
    </source>
</evidence>
<dbReference type="Gene3D" id="2.60.40.380">
    <property type="entry name" value="Purple acid phosphatase-like, N-terminal"/>
    <property type="match status" value="1"/>
</dbReference>
<dbReference type="Gene3D" id="2.60.220.30">
    <property type="match status" value="1"/>
</dbReference>